<keyword evidence="2" id="KW-1185">Reference proteome</keyword>
<evidence type="ECO:0000313" key="2">
    <source>
        <dbReference type="Proteomes" id="UP000199120"/>
    </source>
</evidence>
<dbReference type="RefSeq" id="WP_090548055.1">
    <property type="nucleotide sequence ID" value="NZ_FNSR01000002.1"/>
</dbReference>
<sequence>MGQQQDLYDRWKRAKTQLNDLFKKPENTLIVHYSCESFYDQTKADSPRVTSIAVRNLQSGQTHSFSIHFAAERAHALDQIENRYDEFEKAMLNDFFAFTRDHQFHTWLHWNMRDMNYGFPALEHRAAVLGSQSFHIDEKQLVDLSRVLIAIYGNKYTGHPRIQSLMEKNHITPRDFMVGQSEADAFEQKRFLDMHRSTLSKVDVFANFAERAHSGTLKTNANWFERNGRSFKAGIEKIREHWFWGALIAVAFGAWNYRDQIVQIWGWATKHLGHG</sequence>
<proteinExistence type="predicted"/>
<dbReference type="Proteomes" id="UP000199120">
    <property type="component" value="Unassembled WGS sequence"/>
</dbReference>
<evidence type="ECO:0000313" key="1">
    <source>
        <dbReference type="EMBL" id="SEK93319.1"/>
    </source>
</evidence>
<protein>
    <submittedName>
        <fullName evidence="1">Uncharacterized protein</fullName>
    </submittedName>
</protein>
<dbReference type="OrthoDB" id="7889003at2"/>
<name>A0A1H7L2Q6_9BURK</name>
<gene>
    <name evidence="1" type="ORF">SAMN05192542_104162</name>
</gene>
<dbReference type="EMBL" id="FOAJ01000004">
    <property type="protein sequence ID" value="SEK93319.1"/>
    <property type="molecule type" value="Genomic_DNA"/>
</dbReference>
<dbReference type="SUPFAM" id="SSF53098">
    <property type="entry name" value="Ribonuclease H-like"/>
    <property type="match status" value="1"/>
</dbReference>
<accession>A0A1H7L2Q6</accession>
<reference evidence="2" key="1">
    <citation type="submission" date="2016-10" db="EMBL/GenBank/DDBJ databases">
        <authorList>
            <person name="Varghese N."/>
            <person name="Submissions S."/>
        </authorList>
    </citation>
    <scope>NUCLEOTIDE SEQUENCE [LARGE SCALE GENOMIC DNA]</scope>
    <source>
        <strain evidence="2">LMG 26416</strain>
    </source>
</reference>
<dbReference type="InterPro" id="IPR012337">
    <property type="entry name" value="RNaseH-like_sf"/>
</dbReference>
<organism evidence="1 2">
    <name type="scientific">Paraburkholderia caballeronis</name>
    <dbReference type="NCBI Taxonomy" id="416943"/>
    <lineage>
        <taxon>Bacteria</taxon>
        <taxon>Pseudomonadati</taxon>
        <taxon>Pseudomonadota</taxon>
        <taxon>Betaproteobacteria</taxon>
        <taxon>Burkholderiales</taxon>
        <taxon>Burkholderiaceae</taxon>
        <taxon>Paraburkholderia</taxon>
    </lineage>
</organism>
<dbReference type="AlphaFoldDB" id="A0A1H7L2Q6"/>